<dbReference type="InterPro" id="IPR000210">
    <property type="entry name" value="BTB/POZ_dom"/>
</dbReference>
<name>A0A5M9N1H8_9EURO</name>
<dbReference type="VEuPathDB" id="FungiDB:EYZ11_000338"/>
<dbReference type="GeneID" id="54327014"/>
<dbReference type="InterPro" id="IPR011333">
    <property type="entry name" value="SKP1/BTB/POZ_sf"/>
</dbReference>
<dbReference type="SMART" id="SM00225">
    <property type="entry name" value="BTB"/>
    <property type="match status" value="1"/>
</dbReference>
<dbReference type="PANTHER" id="PTHR47843:SF5">
    <property type="entry name" value="BTB_POZ DOMAIN PROTEIN"/>
    <property type="match status" value="1"/>
</dbReference>
<dbReference type="PANTHER" id="PTHR47843">
    <property type="entry name" value="BTB DOMAIN-CONTAINING PROTEIN-RELATED"/>
    <property type="match status" value="1"/>
</dbReference>
<comment type="caution">
    <text evidence="2">The sequence shown here is derived from an EMBL/GenBank/DDBJ whole genome shotgun (WGS) entry which is preliminary data.</text>
</comment>
<gene>
    <name evidence="2" type="ORF">ATNIH1004_004312</name>
</gene>
<evidence type="ECO:0000313" key="3">
    <source>
        <dbReference type="Proteomes" id="UP000324241"/>
    </source>
</evidence>
<dbReference type="Proteomes" id="UP000324241">
    <property type="component" value="Unassembled WGS sequence"/>
</dbReference>
<dbReference type="EMBL" id="QUQM01000003">
    <property type="protein sequence ID" value="KAA8648427.1"/>
    <property type="molecule type" value="Genomic_DNA"/>
</dbReference>
<organism evidence="2 3">
    <name type="scientific">Aspergillus tanneri</name>
    <dbReference type="NCBI Taxonomy" id="1220188"/>
    <lineage>
        <taxon>Eukaryota</taxon>
        <taxon>Fungi</taxon>
        <taxon>Dikarya</taxon>
        <taxon>Ascomycota</taxon>
        <taxon>Pezizomycotina</taxon>
        <taxon>Eurotiomycetes</taxon>
        <taxon>Eurotiomycetidae</taxon>
        <taxon>Eurotiales</taxon>
        <taxon>Aspergillaceae</taxon>
        <taxon>Aspergillus</taxon>
        <taxon>Aspergillus subgen. Circumdati</taxon>
    </lineage>
</organism>
<dbReference type="CDD" id="cd18186">
    <property type="entry name" value="BTB_POZ_ZBTB_KLHL-like"/>
    <property type="match status" value="1"/>
</dbReference>
<accession>A0A5M9N1H8</accession>
<dbReference type="OrthoDB" id="6359816at2759"/>
<dbReference type="Gene3D" id="3.30.710.10">
    <property type="entry name" value="Potassium Channel Kv1.1, Chain A"/>
    <property type="match status" value="1"/>
</dbReference>
<dbReference type="PROSITE" id="PS50097">
    <property type="entry name" value="BTB"/>
    <property type="match status" value="1"/>
</dbReference>
<dbReference type="Pfam" id="PF00651">
    <property type="entry name" value="BTB"/>
    <property type="match status" value="1"/>
</dbReference>
<dbReference type="RefSeq" id="XP_033427788.1">
    <property type="nucleotide sequence ID" value="XM_033568982.1"/>
</dbReference>
<reference evidence="2 3" key="1">
    <citation type="submission" date="2019-08" db="EMBL/GenBank/DDBJ databases">
        <title>The genome sequence of a newly discovered highly antifungal drug resistant Aspergillus species, Aspergillus tanneri NIH 1004.</title>
        <authorList>
            <person name="Mounaud S."/>
            <person name="Singh I."/>
            <person name="Joardar V."/>
            <person name="Pakala S."/>
            <person name="Pakala S."/>
            <person name="Venepally P."/>
            <person name="Chung J.K."/>
            <person name="Losada L."/>
            <person name="Nierman W.C."/>
        </authorList>
    </citation>
    <scope>NUCLEOTIDE SEQUENCE [LARGE SCALE GENOMIC DNA]</scope>
    <source>
        <strain evidence="2 3">NIH1004</strain>
    </source>
</reference>
<sequence length="205" mass="23591">MTACKRRKLSPGAFSGREEYFNNPRFSDLTILSGDQKFYVHKVLVCAYSEYFSLLFDGDWNETRKNVVKLYEDDPQAVKAMLQFMYGIGYMRGDDLLAASVYVVSDKYLVPKVKEHALEKFYLGMKYPVGLNSLPSVITRVYAMTTKIHQELRDIVVSVALDRIYTLWKNKEFVAVNDTISLQEMHECLAWGLLSNLPVLSSLWT</sequence>
<evidence type="ECO:0000313" key="2">
    <source>
        <dbReference type="EMBL" id="KAA8648427.1"/>
    </source>
</evidence>
<dbReference type="AlphaFoldDB" id="A0A5M9N1H8"/>
<feature type="domain" description="BTB" evidence="1">
    <location>
        <begin position="27"/>
        <end position="86"/>
    </location>
</feature>
<proteinExistence type="predicted"/>
<evidence type="ECO:0000259" key="1">
    <source>
        <dbReference type="PROSITE" id="PS50097"/>
    </source>
</evidence>
<protein>
    <recommendedName>
        <fullName evidence="1">BTB domain-containing protein</fullName>
    </recommendedName>
</protein>
<dbReference type="SUPFAM" id="SSF54695">
    <property type="entry name" value="POZ domain"/>
    <property type="match status" value="1"/>
</dbReference>